<dbReference type="Gene3D" id="3.20.20.80">
    <property type="entry name" value="Glycosidases"/>
    <property type="match status" value="1"/>
</dbReference>
<dbReference type="PANTHER" id="PTHR13170">
    <property type="entry name" value="O-GLCNACASE"/>
    <property type="match status" value="1"/>
</dbReference>
<gene>
    <name evidence="9" type="ORF">DGYR_LOCUS9827</name>
</gene>
<keyword evidence="1" id="KW-0378">Hydrolase</keyword>
<dbReference type="EMBL" id="CAJFCJ010000015">
    <property type="protein sequence ID" value="CAD5121948.1"/>
    <property type="molecule type" value="Genomic_DNA"/>
</dbReference>
<comment type="caution">
    <text evidence="9">The sequence shown here is derived from an EMBL/GenBank/DDBJ whole genome shotgun (WGS) entry which is preliminary data.</text>
</comment>
<evidence type="ECO:0000313" key="9">
    <source>
        <dbReference type="EMBL" id="CAD5121948.1"/>
    </source>
</evidence>
<evidence type="ECO:0000256" key="7">
    <source>
        <dbReference type="ARBA" id="ARBA00076634"/>
    </source>
</evidence>
<comment type="catalytic activity">
    <reaction evidence="4">
        <text>3-O-(N-acetyl-beta-D-glucosaminyl)-L-seryl-[protein] + H2O = N-acetyl-D-glucosamine + L-seryl-[protein]</text>
        <dbReference type="Rhea" id="RHEA:48876"/>
        <dbReference type="Rhea" id="RHEA-COMP:9863"/>
        <dbReference type="Rhea" id="RHEA-COMP:12251"/>
        <dbReference type="ChEBI" id="CHEBI:15377"/>
        <dbReference type="ChEBI" id="CHEBI:29999"/>
        <dbReference type="ChEBI" id="CHEBI:90838"/>
        <dbReference type="ChEBI" id="CHEBI:506227"/>
        <dbReference type="EC" id="3.2.1.169"/>
    </reaction>
</comment>
<dbReference type="GO" id="GO:0016231">
    <property type="term" value="F:beta-N-acetylglucosaminidase activity"/>
    <property type="evidence" value="ECO:0007669"/>
    <property type="project" value="TreeGrafter"/>
</dbReference>
<dbReference type="PANTHER" id="PTHR13170:SF16">
    <property type="entry name" value="PROTEIN O-GLCNACASE"/>
    <property type="match status" value="1"/>
</dbReference>
<organism evidence="9 10">
    <name type="scientific">Dimorphilus gyrociliatus</name>
    <dbReference type="NCBI Taxonomy" id="2664684"/>
    <lineage>
        <taxon>Eukaryota</taxon>
        <taxon>Metazoa</taxon>
        <taxon>Spiralia</taxon>
        <taxon>Lophotrochozoa</taxon>
        <taxon>Annelida</taxon>
        <taxon>Polychaeta</taxon>
        <taxon>Polychaeta incertae sedis</taxon>
        <taxon>Dinophilidae</taxon>
        <taxon>Dimorphilus</taxon>
    </lineage>
</organism>
<sequence>MSFLCGVCEGFYGKPWRSDQRKSLFERMNKIGLNTYLYAPKEDLKHRANWRELYTTEESDDLASLIQYAQKNNVKFIYALSPGLDISYSNNEELNKLKAKLHQVSKLGCTAFALLFDDIETKMFPEDENEFGTFAKAQCHITNAAYSDLKECDLFMFCPTEYCSTRADPDVKSSLYLQTIGSNLNNDILILWTGPKVVSKYITVDNIIELQEQIKRKPIIWDNIHANDYDQTRIYLGPYRGRESGIKEFVAGILSNPNCEFEVNFIPLHTLAQWCDPLSLPLMDDSFKEQEPAKSSETVDYHPDVALKRAIKAWVPYIYTSVGTEGITPASFDNTDFEQHKKKLKKRLSDDLINEDDLLLLAELFYLPEEYGSVGIHLLTEASWLLNNADSVNEQESNSREISTKKPICPEGRSWHRRALDFHDKHAEICDMMDKLLKIPNRAFLYEIYNYVSDLRNVLSMINSYVTWHGLGRKTREPFSRDEPEPWVKHGGLQGEFRRLLNVEGKYDLFPRKSSVPKVFTVRNFLKSDKEKLYKFFESDKELFPNFPNMLADHVVGVHIELEPSLCFILEDDFTNIISFALATINIKDFMKKAEESYIVELKKKYNLQLFPEEQLTEMERSTIERLNNRGKVHDGLCDKYPGFLHFITNSHHLADKESCVGMQKLLLTVKNYLKQNGVQGVHCCLDSSQSKIKDIYYKIGFIDFMKKKEESKSDILILKL</sequence>
<dbReference type="FunFam" id="3.20.20.80:FF:000009">
    <property type="entry name" value="O-GlcNAcase BT_4395"/>
    <property type="match status" value="1"/>
</dbReference>
<dbReference type="GO" id="GO:0009100">
    <property type="term" value="P:glycoprotein metabolic process"/>
    <property type="evidence" value="ECO:0007669"/>
    <property type="project" value="TreeGrafter"/>
</dbReference>
<dbReference type="Gene3D" id="1.20.58.240">
    <property type="entry name" value="STAT, domain 1"/>
    <property type="match status" value="1"/>
</dbReference>
<evidence type="ECO:0000256" key="1">
    <source>
        <dbReference type="ARBA" id="ARBA00022801"/>
    </source>
</evidence>
<evidence type="ECO:0000313" key="10">
    <source>
        <dbReference type="Proteomes" id="UP000549394"/>
    </source>
</evidence>
<evidence type="ECO:0000256" key="4">
    <source>
        <dbReference type="ARBA" id="ARBA00050933"/>
    </source>
</evidence>
<dbReference type="PROSITE" id="PS52009">
    <property type="entry name" value="GH84"/>
    <property type="match status" value="1"/>
</dbReference>
<dbReference type="InterPro" id="IPR051822">
    <property type="entry name" value="Glycosyl_Hydrolase_84"/>
</dbReference>
<protein>
    <recommendedName>
        <fullName evidence="6">protein O-GlcNAcase</fullName>
        <ecNumber evidence="6">3.2.1.169</ecNumber>
    </recommendedName>
    <alternativeName>
        <fullName evidence="3">Beta-N-acetylhexosaminidase</fullName>
    </alternativeName>
    <alternativeName>
        <fullName evidence="7">Beta-hexosaminidase</fullName>
    </alternativeName>
</protein>
<evidence type="ECO:0000256" key="5">
    <source>
        <dbReference type="ARBA" id="ARBA00052136"/>
    </source>
</evidence>
<dbReference type="Gene3D" id="3.40.630.30">
    <property type="match status" value="1"/>
</dbReference>
<dbReference type="InterPro" id="IPR011496">
    <property type="entry name" value="O-GlcNAcase_cat"/>
</dbReference>
<evidence type="ECO:0000256" key="6">
    <source>
        <dbReference type="ARBA" id="ARBA00066938"/>
    </source>
</evidence>
<evidence type="ECO:0000256" key="2">
    <source>
        <dbReference type="ARBA" id="ARBA00023295"/>
    </source>
</evidence>
<keyword evidence="2" id="KW-0326">Glycosidase</keyword>
<dbReference type="InterPro" id="IPR017853">
    <property type="entry name" value="GH"/>
</dbReference>
<dbReference type="GO" id="GO:0102571">
    <property type="term" value="F:[protein]-3-O-(N-acetyl-D-glucosaminyl)-L-serine/L-threonine O-N-acetyl-alpha-D-glucosaminase activity"/>
    <property type="evidence" value="ECO:0007669"/>
    <property type="project" value="UniProtKB-EC"/>
</dbReference>
<evidence type="ECO:0000256" key="3">
    <source>
        <dbReference type="ARBA" id="ARBA00030512"/>
    </source>
</evidence>
<dbReference type="EC" id="3.2.1.169" evidence="6"/>
<dbReference type="Proteomes" id="UP000549394">
    <property type="component" value="Unassembled WGS sequence"/>
</dbReference>
<dbReference type="OrthoDB" id="9975416at2759"/>
<dbReference type="Pfam" id="PF07555">
    <property type="entry name" value="NAGidase"/>
    <property type="match status" value="1"/>
</dbReference>
<proteinExistence type="predicted"/>
<dbReference type="SUPFAM" id="SSF51445">
    <property type="entry name" value="(Trans)glycosidases"/>
    <property type="match status" value="1"/>
</dbReference>
<name>A0A7I8W193_9ANNE</name>
<accession>A0A7I8W193</accession>
<keyword evidence="10" id="KW-1185">Reference proteome</keyword>
<comment type="catalytic activity">
    <reaction evidence="5">
        <text>3-O-(N-acetyl-beta-D-glucosaminyl)-L-threonyl-[protein] + H2O = L-threonyl-[protein] + N-acetyl-D-glucosamine</text>
        <dbReference type="Rhea" id="RHEA:48892"/>
        <dbReference type="Rhea" id="RHEA-COMP:11060"/>
        <dbReference type="Rhea" id="RHEA-COMP:12252"/>
        <dbReference type="ChEBI" id="CHEBI:15377"/>
        <dbReference type="ChEBI" id="CHEBI:30013"/>
        <dbReference type="ChEBI" id="CHEBI:90840"/>
        <dbReference type="ChEBI" id="CHEBI:506227"/>
        <dbReference type="EC" id="3.2.1.169"/>
    </reaction>
</comment>
<reference evidence="9 10" key="1">
    <citation type="submission" date="2020-08" db="EMBL/GenBank/DDBJ databases">
        <authorList>
            <person name="Hejnol A."/>
        </authorList>
    </citation>
    <scope>NUCLEOTIDE SEQUENCE [LARGE SCALE GENOMIC DNA]</scope>
</reference>
<feature type="domain" description="GH84" evidence="8">
    <location>
        <begin position="3"/>
        <end position="279"/>
    </location>
</feature>
<evidence type="ECO:0000259" key="8">
    <source>
        <dbReference type="PROSITE" id="PS52009"/>
    </source>
</evidence>
<dbReference type="AlphaFoldDB" id="A0A7I8W193"/>